<keyword evidence="1" id="KW-1133">Transmembrane helix</keyword>
<dbReference type="OrthoDB" id="158986at2"/>
<feature type="transmembrane region" description="Helical" evidence="1">
    <location>
        <begin position="92"/>
        <end position="113"/>
    </location>
</feature>
<dbReference type="Proteomes" id="UP000029723">
    <property type="component" value="Unassembled WGS sequence"/>
</dbReference>
<reference evidence="3 4" key="1">
    <citation type="submission" date="2014-07" db="EMBL/GenBank/DDBJ databases">
        <authorList>
            <person name="McCorrison J."/>
            <person name="Sanka R."/>
            <person name="Torralba M."/>
            <person name="Gillis M."/>
            <person name="Haft D.H."/>
            <person name="Methe B."/>
            <person name="Sutton G."/>
            <person name="Nelson K.E."/>
        </authorList>
    </citation>
    <scope>NUCLEOTIDE SEQUENCE [LARGE SCALE GENOMIC DNA]</scope>
    <source>
        <strain evidence="3 4">S9-PR14</strain>
    </source>
</reference>
<dbReference type="GO" id="GO:0006508">
    <property type="term" value="P:proteolysis"/>
    <property type="evidence" value="ECO:0007669"/>
    <property type="project" value="UniProtKB-KW"/>
</dbReference>
<dbReference type="InterPro" id="IPR003675">
    <property type="entry name" value="Rce1/LyrA-like_dom"/>
</dbReference>
<dbReference type="GO" id="GO:0004175">
    <property type="term" value="F:endopeptidase activity"/>
    <property type="evidence" value="ECO:0007669"/>
    <property type="project" value="UniProtKB-ARBA"/>
</dbReference>
<evidence type="ECO:0000259" key="2">
    <source>
        <dbReference type="Pfam" id="PF02517"/>
    </source>
</evidence>
<evidence type="ECO:0000256" key="1">
    <source>
        <dbReference type="SAM" id="Phobius"/>
    </source>
</evidence>
<sequence>MKTIFRTVLDVVWYLVLFVLIQFMAMKVVNLGTLLVHGMDFQEALRYAAKHAMLSTTTIILSSGLSSALTMLIFGGFKWVPLSRSYVQSRPWGTLFWVGLLSLGTLIPSTWMIEQLEIDVPSGVERMLMALLGSPWGYLVVGVLTPIAEEIVFRGAILRTLRKSFHQTTAWIPIALSALIFGLAHGNFAQFPHAFLMGLLLGWMYVRTNSIIPGVVFHCINNSSVFILYNVLPQTANLRLVEIFGGSQRAVWLSLLFSLCIFLPSLFQLQRRLHPAEEKLK</sequence>
<dbReference type="PANTHER" id="PTHR36435:SF1">
    <property type="entry name" value="CAAX AMINO TERMINAL PROTEASE FAMILY PROTEIN"/>
    <property type="match status" value="1"/>
</dbReference>
<comment type="caution">
    <text evidence="3">The sequence shown here is derived from an EMBL/GenBank/DDBJ whole genome shotgun (WGS) entry which is preliminary data.</text>
</comment>
<feature type="transmembrane region" description="Helical" evidence="1">
    <location>
        <begin position="12"/>
        <end position="39"/>
    </location>
</feature>
<accession>A0A098YR56</accession>
<proteinExistence type="predicted"/>
<feature type="transmembrane region" description="Helical" evidence="1">
    <location>
        <begin position="165"/>
        <end position="184"/>
    </location>
</feature>
<dbReference type="PANTHER" id="PTHR36435">
    <property type="entry name" value="SLR1288 PROTEIN"/>
    <property type="match status" value="1"/>
</dbReference>
<dbReference type="GO" id="GO:0080120">
    <property type="term" value="P:CAAX-box protein maturation"/>
    <property type="evidence" value="ECO:0007669"/>
    <property type="project" value="UniProtKB-ARBA"/>
</dbReference>
<feature type="transmembrane region" description="Helical" evidence="1">
    <location>
        <begin position="251"/>
        <end position="269"/>
    </location>
</feature>
<feature type="transmembrane region" description="Helical" evidence="1">
    <location>
        <begin position="133"/>
        <end position="153"/>
    </location>
</feature>
<dbReference type="EMBL" id="JRPQ01000080">
    <property type="protein sequence ID" value="KGI22180.1"/>
    <property type="molecule type" value="Genomic_DNA"/>
</dbReference>
<feature type="domain" description="CAAX prenyl protease 2/Lysostaphin resistance protein A-like" evidence="2">
    <location>
        <begin position="135"/>
        <end position="223"/>
    </location>
</feature>
<feature type="transmembrane region" description="Helical" evidence="1">
    <location>
        <begin position="211"/>
        <end position="231"/>
    </location>
</feature>
<protein>
    <submittedName>
        <fullName evidence="3">CAAX protease</fullName>
    </submittedName>
</protein>
<gene>
    <name evidence="3" type="ORF">HMPREF9304_05855</name>
</gene>
<name>A0A098YR56_9BACT</name>
<keyword evidence="1" id="KW-0812">Transmembrane</keyword>
<dbReference type="Pfam" id="PF02517">
    <property type="entry name" value="Rce1-like"/>
    <property type="match status" value="1"/>
</dbReference>
<evidence type="ECO:0000313" key="3">
    <source>
        <dbReference type="EMBL" id="KGI22180.1"/>
    </source>
</evidence>
<dbReference type="InterPro" id="IPR052710">
    <property type="entry name" value="CAAX_protease"/>
</dbReference>
<organism evidence="3 4">
    <name type="scientific">Hoylesella timonensis S9-PR14</name>
    <dbReference type="NCBI Taxonomy" id="1401062"/>
    <lineage>
        <taxon>Bacteria</taxon>
        <taxon>Pseudomonadati</taxon>
        <taxon>Bacteroidota</taxon>
        <taxon>Bacteroidia</taxon>
        <taxon>Bacteroidales</taxon>
        <taxon>Prevotellaceae</taxon>
        <taxon>Hoylesella</taxon>
    </lineage>
</organism>
<evidence type="ECO:0000313" key="4">
    <source>
        <dbReference type="Proteomes" id="UP000029723"/>
    </source>
</evidence>
<dbReference type="AlphaFoldDB" id="A0A098YR56"/>
<feature type="transmembrane region" description="Helical" evidence="1">
    <location>
        <begin position="59"/>
        <end position="80"/>
    </location>
</feature>
<keyword evidence="3" id="KW-0378">Hydrolase</keyword>
<dbReference type="RefSeq" id="WP_036927209.1">
    <property type="nucleotide sequence ID" value="NZ_JRPQ01000080.1"/>
</dbReference>
<keyword evidence="3" id="KW-0645">Protease</keyword>
<keyword evidence="1" id="KW-0472">Membrane</keyword>